<dbReference type="eggNOG" id="ENOG502SCEJ">
    <property type="taxonomic scope" value="Eukaryota"/>
</dbReference>
<organism evidence="2 3">
    <name type="scientific">Baudoinia panamericana (strain UAMH 10762)</name>
    <name type="common">Angels' share fungus</name>
    <name type="synonym">Baudoinia compniacensis (strain UAMH 10762)</name>
    <dbReference type="NCBI Taxonomy" id="717646"/>
    <lineage>
        <taxon>Eukaryota</taxon>
        <taxon>Fungi</taxon>
        <taxon>Dikarya</taxon>
        <taxon>Ascomycota</taxon>
        <taxon>Pezizomycotina</taxon>
        <taxon>Dothideomycetes</taxon>
        <taxon>Dothideomycetidae</taxon>
        <taxon>Mycosphaerellales</taxon>
        <taxon>Teratosphaeriaceae</taxon>
        <taxon>Baudoinia</taxon>
    </lineage>
</organism>
<dbReference type="Proteomes" id="UP000011761">
    <property type="component" value="Unassembled WGS sequence"/>
</dbReference>
<accession>M2N7L5</accession>
<dbReference type="AlphaFoldDB" id="M2N7L5"/>
<dbReference type="EMBL" id="KB445557">
    <property type="protein sequence ID" value="EMC95054.1"/>
    <property type="molecule type" value="Genomic_DNA"/>
</dbReference>
<reference evidence="2 3" key="1">
    <citation type="journal article" date="2012" name="PLoS Pathog.">
        <title>Diverse lifestyles and strategies of plant pathogenesis encoded in the genomes of eighteen Dothideomycetes fungi.</title>
        <authorList>
            <person name="Ohm R.A."/>
            <person name="Feau N."/>
            <person name="Henrissat B."/>
            <person name="Schoch C.L."/>
            <person name="Horwitz B.A."/>
            <person name="Barry K.W."/>
            <person name="Condon B.J."/>
            <person name="Copeland A.C."/>
            <person name="Dhillon B."/>
            <person name="Glaser F."/>
            <person name="Hesse C.N."/>
            <person name="Kosti I."/>
            <person name="LaButti K."/>
            <person name="Lindquist E.A."/>
            <person name="Lucas S."/>
            <person name="Salamov A.A."/>
            <person name="Bradshaw R.E."/>
            <person name="Ciuffetti L."/>
            <person name="Hamelin R.C."/>
            <person name="Kema G.H.J."/>
            <person name="Lawrence C."/>
            <person name="Scott J.A."/>
            <person name="Spatafora J.W."/>
            <person name="Turgeon B.G."/>
            <person name="de Wit P.J.G.M."/>
            <person name="Zhong S."/>
            <person name="Goodwin S.B."/>
            <person name="Grigoriev I.V."/>
        </authorList>
    </citation>
    <scope>NUCLEOTIDE SEQUENCE [LARGE SCALE GENOMIC DNA]</scope>
    <source>
        <strain evidence="2 3">UAMH 10762</strain>
    </source>
</reference>
<dbReference type="GeneID" id="19110271"/>
<feature type="region of interest" description="Disordered" evidence="1">
    <location>
        <begin position="1"/>
        <end position="35"/>
    </location>
</feature>
<dbReference type="OrthoDB" id="5408734at2759"/>
<keyword evidence="3" id="KW-1185">Reference proteome</keyword>
<evidence type="ECO:0000313" key="2">
    <source>
        <dbReference type="EMBL" id="EMC95054.1"/>
    </source>
</evidence>
<feature type="compositionally biased region" description="Low complexity" evidence="1">
    <location>
        <begin position="69"/>
        <end position="88"/>
    </location>
</feature>
<feature type="region of interest" description="Disordered" evidence="1">
    <location>
        <begin position="47"/>
        <end position="132"/>
    </location>
</feature>
<feature type="compositionally biased region" description="Polar residues" evidence="1">
    <location>
        <begin position="22"/>
        <end position="32"/>
    </location>
</feature>
<feature type="compositionally biased region" description="Polar residues" evidence="1">
    <location>
        <begin position="1"/>
        <end position="15"/>
    </location>
</feature>
<dbReference type="OMA" id="RDWKPNG"/>
<dbReference type="HOGENOM" id="CLU_136306_0_0_1"/>
<protein>
    <submittedName>
        <fullName evidence="2">Uncharacterized protein</fullName>
    </submittedName>
</protein>
<dbReference type="RefSeq" id="XP_007677340.1">
    <property type="nucleotide sequence ID" value="XM_007679150.1"/>
</dbReference>
<evidence type="ECO:0000313" key="3">
    <source>
        <dbReference type="Proteomes" id="UP000011761"/>
    </source>
</evidence>
<dbReference type="KEGG" id="bcom:BAUCODRAFT_25176"/>
<sequence length="132" mass="13892">MFGLSSTSAVGQLEQTVEAKKQTVTSSTQQLQELEARLRETEQRLAQVYGGSSPLKQPGVASSVPGRLQAQQASSGAAAASSAEPSAARRPQNAREDTQTMIAGMPGALPQTPRGYSSGSQEYVMVDRNAPR</sequence>
<name>M2N7L5_BAUPA</name>
<proteinExistence type="predicted"/>
<gene>
    <name evidence="2" type="ORF">BAUCODRAFT_25176</name>
</gene>
<evidence type="ECO:0000256" key="1">
    <source>
        <dbReference type="SAM" id="MobiDB-lite"/>
    </source>
</evidence>